<keyword evidence="2" id="KW-1185">Reference proteome</keyword>
<gene>
    <name evidence="1" type="ORF">EubceDRAFT1_0751</name>
</gene>
<organism evidence="1 2">
    <name type="scientific">Eubacterium cellulosolvens (strain ATCC 43171 / JCM 9499 / 6)</name>
    <name type="common">Cillobacterium cellulosolvens</name>
    <dbReference type="NCBI Taxonomy" id="633697"/>
    <lineage>
        <taxon>Bacteria</taxon>
        <taxon>Bacillati</taxon>
        <taxon>Bacillota</taxon>
        <taxon>Clostridia</taxon>
        <taxon>Eubacteriales</taxon>
        <taxon>Eubacteriaceae</taxon>
        <taxon>Eubacterium</taxon>
    </lineage>
</organism>
<protein>
    <submittedName>
        <fullName evidence="1">Uncharacterized protein</fullName>
    </submittedName>
</protein>
<reference evidence="1 2" key="1">
    <citation type="submission" date="2010-08" db="EMBL/GenBank/DDBJ databases">
        <authorList>
            <consortium name="US DOE Joint Genome Institute (JGI-PGF)"/>
            <person name="Lucas S."/>
            <person name="Copeland A."/>
            <person name="Lapidus A."/>
            <person name="Cheng J.-F."/>
            <person name="Bruce D."/>
            <person name="Goodwin L."/>
            <person name="Pitluck S."/>
            <person name="Land M.L."/>
            <person name="Hauser L."/>
            <person name="Chang Y.-J."/>
            <person name="Anderson I.J."/>
            <person name="Johnson E."/>
            <person name="Mulhopadhyay B."/>
            <person name="Kyrpides N."/>
            <person name="Woyke T.J."/>
        </authorList>
    </citation>
    <scope>NUCLEOTIDE SEQUENCE [LARGE SCALE GENOMIC DNA]</scope>
    <source>
        <strain evidence="1 2">6</strain>
    </source>
</reference>
<dbReference type="Proteomes" id="UP000005753">
    <property type="component" value="Chromosome"/>
</dbReference>
<reference evidence="1 2" key="2">
    <citation type="submission" date="2012-02" db="EMBL/GenBank/DDBJ databases">
        <title>Improved High-Quality Draft sequence of Eubacterium cellulosolvens 6.</title>
        <authorList>
            <consortium name="US DOE Joint Genome Institute"/>
            <person name="Lucas S."/>
            <person name="Han J."/>
            <person name="Lapidus A."/>
            <person name="Cheng J.-F."/>
            <person name="Goodwin L."/>
            <person name="Pitluck S."/>
            <person name="Peters L."/>
            <person name="Mikhailova N."/>
            <person name="Gu W."/>
            <person name="Detter J.C."/>
            <person name="Han C."/>
            <person name="Tapia R."/>
            <person name="Land M."/>
            <person name="Hauser L."/>
            <person name="Kyrpides N."/>
            <person name="Ivanova N."/>
            <person name="Pagani I."/>
            <person name="Johnson E."/>
            <person name="Mukhopadhyay B."/>
            <person name="Anderson I."/>
            <person name="Woyke T."/>
        </authorList>
    </citation>
    <scope>NUCLEOTIDE SEQUENCE [LARGE SCALE GENOMIC DNA]</scope>
    <source>
        <strain evidence="1 2">6</strain>
    </source>
</reference>
<dbReference type="AlphaFoldDB" id="I5AS16"/>
<proteinExistence type="predicted"/>
<evidence type="ECO:0000313" key="1">
    <source>
        <dbReference type="EMBL" id="EIM56589.1"/>
    </source>
</evidence>
<sequence>MGRKKKICLISLTIALLGITIFAVRLHFEIEKKTREAIFDHYIYARNYACMLISCKRKGSEYVYALEKTPNTDAVIEYLQKEGYPITYEIIETDYEKGMKVLQRFRKDHGIEHIEAVRGFFVTSLAGEGYTWKFDGDDTYWYE</sequence>
<dbReference type="HOGENOM" id="CLU_1803244_0_0_9"/>
<accession>I5AS16</accession>
<evidence type="ECO:0000313" key="2">
    <source>
        <dbReference type="Proteomes" id="UP000005753"/>
    </source>
</evidence>
<name>I5AS16_EUBC6</name>
<dbReference type="EMBL" id="CM001487">
    <property type="protein sequence ID" value="EIM56589.1"/>
    <property type="molecule type" value="Genomic_DNA"/>
</dbReference>